<dbReference type="Proteomes" id="UP000192439">
    <property type="component" value="Chromosome"/>
</dbReference>
<dbReference type="AlphaFoldDB" id="A0AB33BIB6"/>
<keyword evidence="2" id="KW-1185">Reference proteome</keyword>
<reference evidence="1 2" key="1">
    <citation type="journal article" date="2018" name="Harmful Algae">
        <title>The highly heterogeneous methylated genomes and diverse restriction-modification systems of bloom-forming Microcystis.</title>
        <authorList>
            <person name="Zhao L."/>
            <person name="Song Y."/>
            <person name="Li L."/>
            <person name="Gan N."/>
            <person name="Brand J.J."/>
            <person name="Song L."/>
        </authorList>
    </citation>
    <scope>NUCLEOTIDE SEQUENCE [LARGE SCALE GENOMIC DNA]</scope>
    <source>
        <strain evidence="1 2">PCC 7806SL</strain>
    </source>
</reference>
<accession>A0AB33BIB6</accession>
<sequence length="37" mass="4302">MKFGRSFPKKIDNHLGAIHTPKLNDYLANFSSFFLVF</sequence>
<organism evidence="1 2">
    <name type="scientific">Microcystis aeruginosa PCC 7806SL</name>
    <dbReference type="NCBI Taxonomy" id="1903187"/>
    <lineage>
        <taxon>Bacteria</taxon>
        <taxon>Bacillati</taxon>
        <taxon>Cyanobacteriota</taxon>
        <taxon>Cyanophyceae</taxon>
        <taxon>Oscillatoriophycideae</taxon>
        <taxon>Chroococcales</taxon>
        <taxon>Microcystaceae</taxon>
        <taxon>Microcystis</taxon>
    </lineage>
</organism>
<proteinExistence type="predicted"/>
<protein>
    <submittedName>
        <fullName evidence="1">Uncharacterized protein</fullName>
    </submittedName>
</protein>
<name>A0AB33BIB6_MICA7</name>
<dbReference type="EMBL" id="CP020771">
    <property type="protein sequence ID" value="ARI79985.1"/>
    <property type="molecule type" value="Genomic_DNA"/>
</dbReference>
<evidence type="ECO:0000313" key="2">
    <source>
        <dbReference type="Proteomes" id="UP000192439"/>
    </source>
</evidence>
<evidence type="ECO:0000313" key="1">
    <source>
        <dbReference type="EMBL" id="ARI79985.1"/>
    </source>
</evidence>
<gene>
    <name evidence="1" type="ORF">BH695_0704</name>
</gene>